<gene>
    <name evidence="10" type="primary">rsgA</name>
    <name evidence="13" type="ORF">B4098_0167</name>
</gene>
<feature type="binding site" evidence="10">
    <location>
        <position position="262"/>
    </location>
    <ligand>
        <name>Zn(2+)</name>
        <dbReference type="ChEBI" id="CHEBI:29105"/>
    </ligand>
</feature>
<dbReference type="Pfam" id="PF16745">
    <property type="entry name" value="RsgA_N"/>
    <property type="match status" value="1"/>
</dbReference>
<dbReference type="Gene3D" id="1.10.40.50">
    <property type="entry name" value="Probable gtpase engc, domain 3"/>
    <property type="match status" value="1"/>
</dbReference>
<dbReference type="CDD" id="cd01854">
    <property type="entry name" value="YjeQ_EngC"/>
    <property type="match status" value="1"/>
</dbReference>
<keyword evidence="7 10" id="KW-0862">Zinc</keyword>
<dbReference type="RefSeq" id="WP_013859041.1">
    <property type="nucleotide sequence ID" value="NZ_LQYG01000107.1"/>
</dbReference>
<dbReference type="Proteomes" id="UP000075288">
    <property type="component" value="Unassembled WGS sequence"/>
</dbReference>
<keyword evidence="2 10" id="KW-0690">Ribosome biogenesis</keyword>
<dbReference type="GO" id="GO:0005737">
    <property type="term" value="C:cytoplasm"/>
    <property type="evidence" value="ECO:0007669"/>
    <property type="project" value="UniProtKB-SubCell"/>
</dbReference>
<evidence type="ECO:0000256" key="2">
    <source>
        <dbReference type="ARBA" id="ARBA00022517"/>
    </source>
</evidence>
<accession>A0A150JR71</accession>
<evidence type="ECO:0000256" key="10">
    <source>
        <dbReference type="HAMAP-Rule" id="MF_01820"/>
    </source>
</evidence>
<dbReference type="Gene3D" id="2.40.50.140">
    <property type="entry name" value="Nucleic acid-binding proteins"/>
    <property type="match status" value="1"/>
</dbReference>
<dbReference type="SUPFAM" id="SSF50249">
    <property type="entry name" value="Nucleic acid-binding proteins"/>
    <property type="match status" value="1"/>
</dbReference>
<dbReference type="GO" id="GO:0019843">
    <property type="term" value="F:rRNA binding"/>
    <property type="evidence" value="ECO:0007669"/>
    <property type="project" value="UniProtKB-KW"/>
</dbReference>
<dbReference type="EC" id="3.6.1.-" evidence="10"/>
<evidence type="ECO:0000256" key="3">
    <source>
        <dbReference type="ARBA" id="ARBA00022723"/>
    </source>
</evidence>
<dbReference type="PANTHER" id="PTHR32120:SF11">
    <property type="entry name" value="SMALL RIBOSOMAL SUBUNIT BIOGENESIS GTPASE RSGA 1, MITOCHONDRIAL-RELATED"/>
    <property type="match status" value="1"/>
</dbReference>
<dbReference type="GO" id="GO:0046872">
    <property type="term" value="F:metal ion binding"/>
    <property type="evidence" value="ECO:0007669"/>
    <property type="project" value="UniProtKB-KW"/>
</dbReference>
<name>A0A150JR71_HEYCO</name>
<dbReference type="InterPro" id="IPR027417">
    <property type="entry name" value="P-loop_NTPase"/>
</dbReference>
<organism evidence="13 14">
    <name type="scientific">Heyndrickxia coagulans</name>
    <name type="common">Weizmannia coagulans</name>
    <dbReference type="NCBI Taxonomy" id="1398"/>
    <lineage>
        <taxon>Bacteria</taxon>
        <taxon>Bacillati</taxon>
        <taxon>Bacillota</taxon>
        <taxon>Bacilli</taxon>
        <taxon>Bacillales</taxon>
        <taxon>Bacillaceae</taxon>
        <taxon>Heyndrickxia</taxon>
    </lineage>
</organism>
<dbReference type="GO" id="GO:0005525">
    <property type="term" value="F:GTP binding"/>
    <property type="evidence" value="ECO:0007669"/>
    <property type="project" value="UniProtKB-UniRule"/>
</dbReference>
<sequence length="295" mass="32804">MAEGKIIKALSGFYYVKNREDGEIYQCRGRGVFRKKKIIPLVGDHVEFQKENGREGYILDIGERKNELVRPPIANVDQAVLVFSAKEPDFHTLLLDRFLVPIEKNLIRPLILITKCDLLGAEEKERLLGTLEVYRQIGYPVIFSSAKAGEGTDALLSALKGNITVFCGQSGVGKTSILNRLDPALDLKTNEISTHLGRGKHTTRHVELLPVGGGLVADTPGFSSLDFTGVELSELGDYFPEISEKSAGCKFRGCLHENEPHCAVKAALAEGEIASFRYSHYIQFLQEIKNRKPRY</sequence>
<evidence type="ECO:0000313" key="14">
    <source>
        <dbReference type="Proteomes" id="UP000075288"/>
    </source>
</evidence>
<evidence type="ECO:0000259" key="11">
    <source>
        <dbReference type="PROSITE" id="PS50936"/>
    </source>
</evidence>
<dbReference type="Pfam" id="PF03193">
    <property type="entry name" value="RsgA_GTPase"/>
    <property type="match status" value="1"/>
</dbReference>
<keyword evidence="8 10" id="KW-0694">RNA-binding</keyword>
<keyword evidence="6 10" id="KW-0378">Hydrolase</keyword>
<reference evidence="13 14" key="1">
    <citation type="submission" date="2016-01" db="EMBL/GenBank/DDBJ databases">
        <title>Genome Sequences of Twelve Sporeforming Bacillus Species Isolated from Foods.</title>
        <authorList>
            <person name="Berendsen E.M."/>
            <person name="Wells-Bennik M.H."/>
            <person name="Krawcyk A.O."/>
            <person name="De Jong A."/>
            <person name="Holsappel S."/>
            <person name="Eijlander R.T."/>
            <person name="Kuipers O.P."/>
        </authorList>
    </citation>
    <scope>NUCLEOTIDE SEQUENCE [LARGE SCALE GENOMIC DNA]</scope>
    <source>
        <strain evidence="13 14">B4098</strain>
    </source>
</reference>
<feature type="binding site" evidence="10">
    <location>
        <begin position="168"/>
        <end position="176"/>
    </location>
    <ligand>
        <name>GTP</name>
        <dbReference type="ChEBI" id="CHEBI:37565"/>
    </ligand>
</feature>
<keyword evidence="1 10" id="KW-0963">Cytoplasm</keyword>
<comment type="subcellular location">
    <subcellularLocation>
        <location evidence="10">Cytoplasm</location>
    </subcellularLocation>
</comment>
<dbReference type="PATRIC" id="fig|1398.26.peg.1455"/>
<dbReference type="HAMAP" id="MF_01820">
    <property type="entry name" value="GTPase_RsgA"/>
    <property type="match status" value="1"/>
</dbReference>
<dbReference type="CDD" id="cd04466">
    <property type="entry name" value="S1_YloQ_GTPase"/>
    <property type="match status" value="1"/>
</dbReference>
<comment type="subunit">
    <text evidence="10">Monomer. Associates with 30S ribosomal subunit, binds 16S rRNA.</text>
</comment>
<evidence type="ECO:0000256" key="9">
    <source>
        <dbReference type="ARBA" id="ARBA00023134"/>
    </source>
</evidence>
<dbReference type="OMA" id="CLVAAYD"/>
<feature type="binding site" evidence="10">
    <location>
        <begin position="114"/>
        <end position="117"/>
    </location>
    <ligand>
        <name>GTP</name>
        <dbReference type="ChEBI" id="CHEBI:37565"/>
    </ligand>
</feature>
<comment type="function">
    <text evidence="10">One of several proteins that assist in the late maturation steps of the functional core of the 30S ribosomal subunit. Helps release RbfA from mature subunits. May play a role in the assembly of ribosomal proteins into the subunit. Circularly permuted GTPase that catalyzes slow GTP hydrolysis, GTPase activity is stimulated by the 30S ribosomal subunit.</text>
</comment>
<evidence type="ECO:0000256" key="4">
    <source>
        <dbReference type="ARBA" id="ARBA00022730"/>
    </source>
</evidence>
<comment type="cofactor">
    <cofactor evidence="10">
        <name>Zn(2+)</name>
        <dbReference type="ChEBI" id="CHEBI:29105"/>
    </cofactor>
    <text evidence="10">Binds 1 zinc ion per subunit.</text>
</comment>
<evidence type="ECO:0000259" key="12">
    <source>
        <dbReference type="PROSITE" id="PS51721"/>
    </source>
</evidence>
<protein>
    <recommendedName>
        <fullName evidence="10">Small ribosomal subunit biogenesis GTPase RsgA</fullName>
        <ecNumber evidence="10">3.6.1.-</ecNumber>
    </recommendedName>
</protein>
<comment type="similarity">
    <text evidence="10">Belongs to the TRAFAC class YlqF/YawG GTPase family. RsgA subfamily.</text>
</comment>
<dbReference type="GO" id="GO:0003924">
    <property type="term" value="F:GTPase activity"/>
    <property type="evidence" value="ECO:0007669"/>
    <property type="project" value="UniProtKB-UniRule"/>
</dbReference>
<comment type="caution">
    <text evidence="13">The sequence shown here is derived from an EMBL/GenBank/DDBJ whole genome shotgun (WGS) entry which is preliminary data.</text>
</comment>
<evidence type="ECO:0000256" key="1">
    <source>
        <dbReference type="ARBA" id="ARBA00022490"/>
    </source>
</evidence>
<dbReference type="EMBL" id="LQYG01000107">
    <property type="protein sequence ID" value="KYC59793.1"/>
    <property type="molecule type" value="Genomic_DNA"/>
</dbReference>
<evidence type="ECO:0000256" key="6">
    <source>
        <dbReference type="ARBA" id="ARBA00022801"/>
    </source>
</evidence>
<dbReference type="InterPro" id="IPR010914">
    <property type="entry name" value="RsgA_GTPase_dom"/>
</dbReference>
<evidence type="ECO:0000256" key="7">
    <source>
        <dbReference type="ARBA" id="ARBA00022833"/>
    </source>
</evidence>
<keyword evidence="3 10" id="KW-0479">Metal-binding</keyword>
<dbReference type="AlphaFoldDB" id="A0A150JR71"/>
<dbReference type="NCBIfam" id="TIGR00157">
    <property type="entry name" value="ribosome small subunit-dependent GTPase A"/>
    <property type="match status" value="1"/>
</dbReference>
<dbReference type="InterPro" id="IPR012340">
    <property type="entry name" value="NA-bd_OB-fold"/>
</dbReference>
<dbReference type="GO" id="GO:0042274">
    <property type="term" value="P:ribosomal small subunit biogenesis"/>
    <property type="evidence" value="ECO:0007669"/>
    <property type="project" value="UniProtKB-UniRule"/>
</dbReference>
<evidence type="ECO:0000313" key="13">
    <source>
        <dbReference type="EMBL" id="KYC59793.1"/>
    </source>
</evidence>
<dbReference type="InterPro" id="IPR004881">
    <property type="entry name" value="Ribosome_biogen_GTPase_RsgA"/>
</dbReference>
<dbReference type="PROSITE" id="PS50936">
    <property type="entry name" value="ENGC_GTPASE"/>
    <property type="match status" value="1"/>
</dbReference>
<evidence type="ECO:0000256" key="5">
    <source>
        <dbReference type="ARBA" id="ARBA00022741"/>
    </source>
</evidence>
<feature type="binding site" evidence="10">
    <location>
        <position position="254"/>
    </location>
    <ligand>
        <name>Zn(2+)</name>
        <dbReference type="ChEBI" id="CHEBI:29105"/>
    </ligand>
</feature>
<dbReference type="InterPro" id="IPR030378">
    <property type="entry name" value="G_CP_dom"/>
</dbReference>
<dbReference type="InterPro" id="IPR031944">
    <property type="entry name" value="RsgA_N"/>
</dbReference>
<evidence type="ECO:0000256" key="8">
    <source>
        <dbReference type="ARBA" id="ARBA00022884"/>
    </source>
</evidence>
<proteinExistence type="inferred from homology"/>
<keyword evidence="4 10" id="KW-0699">rRNA-binding</keyword>
<keyword evidence="9 10" id="KW-0342">GTP-binding</keyword>
<feature type="binding site" evidence="10">
    <location>
        <position position="249"/>
    </location>
    <ligand>
        <name>Zn(2+)</name>
        <dbReference type="ChEBI" id="CHEBI:29105"/>
    </ligand>
</feature>
<keyword evidence="5 10" id="KW-0547">Nucleotide-binding</keyword>
<dbReference type="PANTHER" id="PTHR32120">
    <property type="entry name" value="SMALL RIBOSOMAL SUBUNIT BIOGENESIS GTPASE RSGA"/>
    <property type="match status" value="1"/>
</dbReference>
<dbReference type="Gene3D" id="3.40.50.300">
    <property type="entry name" value="P-loop containing nucleotide triphosphate hydrolases"/>
    <property type="match status" value="1"/>
</dbReference>
<dbReference type="SUPFAM" id="SSF52540">
    <property type="entry name" value="P-loop containing nucleoside triphosphate hydrolases"/>
    <property type="match status" value="1"/>
</dbReference>
<feature type="binding site" evidence="10">
    <location>
        <position position="256"/>
    </location>
    <ligand>
        <name>Zn(2+)</name>
        <dbReference type="ChEBI" id="CHEBI:29105"/>
    </ligand>
</feature>
<feature type="domain" description="CP-type G" evidence="12">
    <location>
        <begin position="65"/>
        <end position="225"/>
    </location>
</feature>
<dbReference type="PROSITE" id="PS51721">
    <property type="entry name" value="G_CP"/>
    <property type="match status" value="1"/>
</dbReference>
<feature type="domain" description="EngC GTPase" evidence="11">
    <location>
        <begin position="74"/>
        <end position="223"/>
    </location>
</feature>